<dbReference type="Proteomes" id="UP001642409">
    <property type="component" value="Unassembled WGS sequence"/>
</dbReference>
<evidence type="ECO:0000313" key="1">
    <source>
        <dbReference type="EMBL" id="CAI9912911.1"/>
    </source>
</evidence>
<accession>A0AA86TAP9</accession>
<keyword evidence="3" id="KW-1185">Reference proteome</keyword>
<dbReference type="EMBL" id="CATOUU010000008">
    <property type="protein sequence ID" value="CAI9912911.1"/>
    <property type="molecule type" value="Genomic_DNA"/>
</dbReference>
<name>A0AA86TAP9_9EUKA</name>
<dbReference type="EMBL" id="CAXDID020000393">
    <property type="protein sequence ID" value="CAL6086526.1"/>
    <property type="molecule type" value="Genomic_DNA"/>
</dbReference>
<evidence type="ECO:0000313" key="2">
    <source>
        <dbReference type="EMBL" id="CAL6086526.1"/>
    </source>
</evidence>
<sequence length="212" mass="24123">MKTQGIMYLQQLHPPHPELHDSKRFSAKTAISVRLNLHSGFIGYCQSLVVIQFSSVVNSVIRSGNLFRRYNRICVFTISEFLIQRYKTALWATTPSPARSSGRYSGFFLGHIQRPSLNVTVSETCTLVVSQVMPNAIPSLLFLRVLFKIARSQLQARTQAYLGTFSSNYQGGTMKIVRVKHKQSQCDNSFQFRNDSELQVPCILRVHVHAVW</sequence>
<gene>
    <name evidence="1" type="ORF">HINF_LOCUS556</name>
    <name evidence="2" type="ORF">HINF_LOCUS63208</name>
</gene>
<organism evidence="1">
    <name type="scientific">Hexamita inflata</name>
    <dbReference type="NCBI Taxonomy" id="28002"/>
    <lineage>
        <taxon>Eukaryota</taxon>
        <taxon>Metamonada</taxon>
        <taxon>Diplomonadida</taxon>
        <taxon>Hexamitidae</taxon>
        <taxon>Hexamitinae</taxon>
        <taxon>Hexamita</taxon>
    </lineage>
</organism>
<proteinExistence type="predicted"/>
<reference evidence="1" key="1">
    <citation type="submission" date="2023-06" db="EMBL/GenBank/DDBJ databases">
        <authorList>
            <person name="Kurt Z."/>
        </authorList>
    </citation>
    <scope>NUCLEOTIDE SEQUENCE</scope>
</reference>
<dbReference type="AlphaFoldDB" id="A0AA86TAP9"/>
<comment type="caution">
    <text evidence="1">The sequence shown here is derived from an EMBL/GenBank/DDBJ whole genome shotgun (WGS) entry which is preliminary data.</text>
</comment>
<protein>
    <submittedName>
        <fullName evidence="2">Hypothetical_protein</fullName>
    </submittedName>
</protein>
<evidence type="ECO:0000313" key="3">
    <source>
        <dbReference type="Proteomes" id="UP001642409"/>
    </source>
</evidence>
<reference evidence="2 3" key="2">
    <citation type="submission" date="2024-07" db="EMBL/GenBank/DDBJ databases">
        <authorList>
            <person name="Akdeniz Z."/>
        </authorList>
    </citation>
    <scope>NUCLEOTIDE SEQUENCE [LARGE SCALE GENOMIC DNA]</scope>
</reference>